<gene>
    <name evidence="1" type="ORF">AYBTSS11_LOCUS23407</name>
</gene>
<accession>A0AA86VNA9</accession>
<keyword evidence="2" id="KW-1185">Reference proteome</keyword>
<dbReference type="EMBL" id="OY731405">
    <property type="protein sequence ID" value="CAJ1971406.1"/>
    <property type="molecule type" value="Genomic_DNA"/>
</dbReference>
<sequence>MGLDMNKGHLREALMLPNKHHVKWEGEHAPLHKLFGKKMSHIRLNIFTKKLVVYVGCPMWSKRQLTN</sequence>
<organism evidence="1 2">
    <name type="scientific">Sphenostylis stenocarpa</name>
    <dbReference type="NCBI Taxonomy" id="92480"/>
    <lineage>
        <taxon>Eukaryota</taxon>
        <taxon>Viridiplantae</taxon>
        <taxon>Streptophyta</taxon>
        <taxon>Embryophyta</taxon>
        <taxon>Tracheophyta</taxon>
        <taxon>Spermatophyta</taxon>
        <taxon>Magnoliopsida</taxon>
        <taxon>eudicotyledons</taxon>
        <taxon>Gunneridae</taxon>
        <taxon>Pentapetalae</taxon>
        <taxon>rosids</taxon>
        <taxon>fabids</taxon>
        <taxon>Fabales</taxon>
        <taxon>Fabaceae</taxon>
        <taxon>Papilionoideae</taxon>
        <taxon>50 kb inversion clade</taxon>
        <taxon>NPAAA clade</taxon>
        <taxon>indigoferoid/millettioid clade</taxon>
        <taxon>Phaseoleae</taxon>
        <taxon>Sphenostylis</taxon>
    </lineage>
</organism>
<dbReference type="Proteomes" id="UP001189624">
    <property type="component" value="Chromosome 8"/>
</dbReference>
<dbReference type="Gramene" id="rna-AYBTSS11_LOCUS23407">
    <property type="protein sequence ID" value="CAJ1971406.1"/>
    <property type="gene ID" value="gene-AYBTSS11_LOCUS23407"/>
</dbReference>
<name>A0AA86VNA9_9FABA</name>
<evidence type="ECO:0000313" key="1">
    <source>
        <dbReference type="EMBL" id="CAJ1971406.1"/>
    </source>
</evidence>
<evidence type="ECO:0000313" key="2">
    <source>
        <dbReference type="Proteomes" id="UP001189624"/>
    </source>
</evidence>
<dbReference type="AlphaFoldDB" id="A0AA86VNA9"/>
<protein>
    <submittedName>
        <fullName evidence="1">Uncharacterized protein</fullName>
    </submittedName>
</protein>
<reference evidence="1" key="1">
    <citation type="submission" date="2023-10" db="EMBL/GenBank/DDBJ databases">
        <authorList>
            <person name="Domelevo Entfellner J.-B."/>
        </authorList>
    </citation>
    <scope>NUCLEOTIDE SEQUENCE</scope>
</reference>
<proteinExistence type="predicted"/>